<keyword evidence="2" id="KW-0489">Methyltransferase</keyword>
<organism evidence="2 3">
    <name type="scientific">Roseibium aestuarii</name>
    <dbReference type="NCBI Taxonomy" id="2600299"/>
    <lineage>
        <taxon>Bacteria</taxon>
        <taxon>Pseudomonadati</taxon>
        <taxon>Pseudomonadota</taxon>
        <taxon>Alphaproteobacteria</taxon>
        <taxon>Hyphomicrobiales</taxon>
        <taxon>Stappiaceae</taxon>
        <taxon>Roseibium</taxon>
    </lineage>
</organism>
<comment type="caution">
    <text evidence="2">The sequence shown here is derived from an EMBL/GenBank/DDBJ whole genome shotgun (WGS) entry which is preliminary data.</text>
</comment>
<accession>A0ABW4JUS7</accession>
<dbReference type="Gene3D" id="3.40.50.150">
    <property type="entry name" value="Vaccinia Virus protein VP39"/>
    <property type="match status" value="1"/>
</dbReference>
<dbReference type="InterPro" id="IPR029063">
    <property type="entry name" value="SAM-dependent_MTases_sf"/>
</dbReference>
<sequence length="218" mass="24146">MDAVYRNQRHIYDLTRKYYLLGRDRLIDRLQPAAGERVLEVGCGTGRNLIAAARRYPEARFFGFDISAEMLETARANVARAGLSDRICLVRGDASDPLVLRNFTAAPEVAEGFDRVFFSYTLSMIPVWRQAIAVGAGALKTGGRLSVVDFGEQERLPRSFRTLLLAWLRAFHVTPRGELVAELQGVAEATGRALDVATLYRGYALYAELGPAYSPATK</sequence>
<dbReference type="InterPro" id="IPR050723">
    <property type="entry name" value="CFA/CMAS"/>
</dbReference>
<feature type="domain" description="Methyltransferase" evidence="1">
    <location>
        <begin position="38"/>
        <end position="143"/>
    </location>
</feature>
<dbReference type="SUPFAM" id="SSF53335">
    <property type="entry name" value="S-adenosyl-L-methionine-dependent methyltransferases"/>
    <property type="match status" value="1"/>
</dbReference>
<dbReference type="EMBL" id="JBHUFA010000001">
    <property type="protein sequence ID" value="MFD1695203.1"/>
    <property type="molecule type" value="Genomic_DNA"/>
</dbReference>
<dbReference type="CDD" id="cd02440">
    <property type="entry name" value="AdoMet_MTases"/>
    <property type="match status" value="1"/>
</dbReference>
<evidence type="ECO:0000313" key="3">
    <source>
        <dbReference type="Proteomes" id="UP001597327"/>
    </source>
</evidence>
<dbReference type="InterPro" id="IPR041698">
    <property type="entry name" value="Methyltransf_25"/>
</dbReference>
<evidence type="ECO:0000313" key="2">
    <source>
        <dbReference type="EMBL" id="MFD1695203.1"/>
    </source>
</evidence>
<dbReference type="GO" id="GO:0032259">
    <property type="term" value="P:methylation"/>
    <property type="evidence" value="ECO:0007669"/>
    <property type="project" value="UniProtKB-KW"/>
</dbReference>
<reference evidence="3" key="1">
    <citation type="journal article" date="2019" name="Int. J. Syst. Evol. Microbiol.">
        <title>The Global Catalogue of Microorganisms (GCM) 10K type strain sequencing project: providing services to taxonomists for standard genome sequencing and annotation.</title>
        <authorList>
            <consortium name="The Broad Institute Genomics Platform"/>
            <consortium name="The Broad Institute Genome Sequencing Center for Infectious Disease"/>
            <person name="Wu L."/>
            <person name="Ma J."/>
        </authorList>
    </citation>
    <scope>NUCLEOTIDE SEQUENCE [LARGE SCALE GENOMIC DNA]</scope>
    <source>
        <strain evidence="3">JCM 3369</strain>
    </source>
</reference>
<protein>
    <submittedName>
        <fullName evidence="2">Class I SAM-dependent methyltransferase</fullName>
        <ecNumber evidence="2">2.1.1.-</ecNumber>
    </submittedName>
</protein>
<dbReference type="PANTHER" id="PTHR43667">
    <property type="entry name" value="CYCLOPROPANE-FATTY-ACYL-PHOSPHOLIPID SYNTHASE"/>
    <property type="match status" value="1"/>
</dbReference>
<dbReference type="PANTHER" id="PTHR43667:SF2">
    <property type="entry name" value="FATTY ACID C-METHYL TRANSFERASE"/>
    <property type="match status" value="1"/>
</dbReference>
<keyword evidence="3" id="KW-1185">Reference proteome</keyword>
<dbReference type="Proteomes" id="UP001597327">
    <property type="component" value="Unassembled WGS sequence"/>
</dbReference>
<dbReference type="EC" id="2.1.1.-" evidence="2"/>
<evidence type="ECO:0000259" key="1">
    <source>
        <dbReference type="Pfam" id="PF13649"/>
    </source>
</evidence>
<dbReference type="GO" id="GO:0008168">
    <property type="term" value="F:methyltransferase activity"/>
    <property type="evidence" value="ECO:0007669"/>
    <property type="project" value="UniProtKB-KW"/>
</dbReference>
<dbReference type="RefSeq" id="WP_149892159.1">
    <property type="nucleotide sequence ID" value="NZ_JBHUFA010000001.1"/>
</dbReference>
<proteinExistence type="predicted"/>
<gene>
    <name evidence="2" type="ORF">ACFSC7_06720</name>
</gene>
<name>A0ABW4JUS7_9HYPH</name>
<dbReference type="Pfam" id="PF13649">
    <property type="entry name" value="Methyltransf_25"/>
    <property type="match status" value="1"/>
</dbReference>
<keyword evidence="2" id="KW-0808">Transferase</keyword>